<dbReference type="Pfam" id="PF12710">
    <property type="entry name" value="HAD"/>
    <property type="match status" value="1"/>
</dbReference>
<accession>A0ABX1GI92</accession>
<keyword evidence="12" id="KW-0378">Hydrolase</keyword>
<evidence type="ECO:0000256" key="7">
    <source>
        <dbReference type="ARBA" id="ARBA00022679"/>
    </source>
</evidence>
<dbReference type="Gene3D" id="3.40.50.1000">
    <property type="entry name" value="HAD superfamily/HAD-like"/>
    <property type="match status" value="1"/>
</dbReference>
<keyword evidence="9" id="KW-0444">Lipid biosynthesis</keyword>
<dbReference type="PANTHER" id="PTHR10434">
    <property type="entry name" value="1-ACYL-SN-GLYCEROL-3-PHOSPHATE ACYLTRANSFERASE"/>
    <property type="match status" value="1"/>
</dbReference>
<dbReference type="Pfam" id="PF01553">
    <property type="entry name" value="Acyltransferase"/>
    <property type="match status" value="1"/>
</dbReference>
<comment type="caution">
    <text evidence="12">The sequence shown here is derived from an EMBL/GenBank/DDBJ whole genome shotgun (WGS) entry which is preliminary data.</text>
</comment>
<comment type="pathway">
    <text evidence="2">Phospholipid metabolism; CDP-diacylglycerol biosynthesis; CDP-diacylglycerol from sn-glycerol 3-phosphate: step 2/3.</text>
</comment>
<feature type="region of interest" description="Disordered" evidence="10">
    <location>
        <begin position="471"/>
        <end position="500"/>
    </location>
</feature>
<keyword evidence="9" id="KW-0443">Lipid metabolism</keyword>
<proteinExistence type="inferred from homology"/>
<dbReference type="InterPro" id="IPR004552">
    <property type="entry name" value="AGP_acyltrans"/>
</dbReference>
<gene>
    <name evidence="12" type="ORF">HCU74_14835</name>
</gene>
<dbReference type="SMART" id="SM00563">
    <property type="entry name" value="PlsC"/>
    <property type="match status" value="1"/>
</dbReference>
<evidence type="ECO:0000313" key="13">
    <source>
        <dbReference type="Proteomes" id="UP000765845"/>
    </source>
</evidence>
<keyword evidence="9" id="KW-0594">Phospholipid biosynthesis</keyword>
<evidence type="ECO:0000259" key="11">
    <source>
        <dbReference type="SMART" id="SM00563"/>
    </source>
</evidence>
<dbReference type="InterPro" id="IPR036412">
    <property type="entry name" value="HAD-like_sf"/>
</dbReference>
<dbReference type="PANTHER" id="PTHR10434:SF66">
    <property type="entry name" value="PHOSPHOLIPID_GLYCEROL ACYLTRANSFERASE DOMAIN-CONTAINING PROTEIN"/>
    <property type="match status" value="1"/>
</dbReference>
<dbReference type="SUPFAM" id="SSF69593">
    <property type="entry name" value="Glycerol-3-phosphate (1)-acyltransferase"/>
    <property type="match status" value="1"/>
</dbReference>
<keyword evidence="13" id="KW-1185">Reference proteome</keyword>
<comment type="domain">
    <text evidence="9">The HXXXXD motif is essential for acyltransferase activity and may constitute the binding site for the phosphate moiety of the glycerol-3-phosphate.</text>
</comment>
<dbReference type="EC" id="2.3.1.51" evidence="5 9"/>
<dbReference type="InterPro" id="IPR023214">
    <property type="entry name" value="HAD_sf"/>
</dbReference>
<evidence type="ECO:0000256" key="9">
    <source>
        <dbReference type="RuleBase" id="RU361267"/>
    </source>
</evidence>
<evidence type="ECO:0000313" key="12">
    <source>
        <dbReference type="EMBL" id="NKI18686.1"/>
    </source>
</evidence>
<protein>
    <recommendedName>
        <fullName evidence="6 9">1-acyl-sn-glycerol-3-phosphate acyltransferase</fullName>
        <ecNumber evidence="5 9">2.3.1.51</ecNumber>
    </recommendedName>
</protein>
<dbReference type="NCBIfam" id="TIGR00530">
    <property type="entry name" value="AGP_acyltrn"/>
    <property type="match status" value="1"/>
</dbReference>
<comment type="pathway">
    <text evidence="3">Lipid metabolism.</text>
</comment>
<dbReference type="RefSeq" id="WP_168451198.1">
    <property type="nucleotide sequence ID" value="NZ_JAAWWK010000005.1"/>
</dbReference>
<feature type="compositionally biased region" description="Polar residues" evidence="10">
    <location>
        <begin position="486"/>
        <end position="500"/>
    </location>
</feature>
<comment type="catalytic activity">
    <reaction evidence="1 9">
        <text>a 1-acyl-sn-glycero-3-phosphate + an acyl-CoA = a 1,2-diacyl-sn-glycero-3-phosphate + CoA</text>
        <dbReference type="Rhea" id="RHEA:19709"/>
        <dbReference type="ChEBI" id="CHEBI:57287"/>
        <dbReference type="ChEBI" id="CHEBI:57970"/>
        <dbReference type="ChEBI" id="CHEBI:58342"/>
        <dbReference type="ChEBI" id="CHEBI:58608"/>
        <dbReference type="EC" id="2.3.1.51"/>
    </reaction>
</comment>
<dbReference type="NCBIfam" id="TIGR01488">
    <property type="entry name" value="HAD-SF-IB"/>
    <property type="match status" value="1"/>
</dbReference>
<keyword evidence="7 9" id="KW-0808">Transferase</keyword>
<evidence type="ECO:0000256" key="4">
    <source>
        <dbReference type="ARBA" id="ARBA00008655"/>
    </source>
</evidence>
<name>A0ABX1GI92_9GAMM</name>
<feature type="domain" description="Phospholipid/glycerol acyltransferase" evidence="11">
    <location>
        <begin position="308"/>
        <end position="424"/>
    </location>
</feature>
<dbReference type="CDD" id="cd02612">
    <property type="entry name" value="HAD_PGPPase"/>
    <property type="match status" value="1"/>
</dbReference>
<evidence type="ECO:0000256" key="2">
    <source>
        <dbReference type="ARBA" id="ARBA00004728"/>
    </source>
</evidence>
<reference evidence="12 13" key="1">
    <citation type="submission" date="2020-04" db="EMBL/GenBank/DDBJ databases">
        <authorList>
            <person name="Yoon J."/>
        </authorList>
    </citation>
    <scope>NUCLEOTIDE SEQUENCE [LARGE SCALE GENOMIC DNA]</scope>
    <source>
        <strain evidence="12 13">KMU-166</strain>
    </source>
</reference>
<dbReference type="NCBIfam" id="TIGR01490">
    <property type="entry name" value="HAD-SF-IB-hyp1"/>
    <property type="match status" value="1"/>
</dbReference>
<evidence type="ECO:0000256" key="5">
    <source>
        <dbReference type="ARBA" id="ARBA00013211"/>
    </source>
</evidence>
<organism evidence="12 13">
    <name type="scientific">Spongiibacter thalassae</name>
    <dbReference type="NCBI Taxonomy" id="2721624"/>
    <lineage>
        <taxon>Bacteria</taxon>
        <taxon>Pseudomonadati</taxon>
        <taxon>Pseudomonadota</taxon>
        <taxon>Gammaproteobacteria</taxon>
        <taxon>Cellvibrionales</taxon>
        <taxon>Spongiibacteraceae</taxon>
        <taxon>Spongiibacter</taxon>
    </lineage>
</organism>
<dbReference type="CDD" id="cd07989">
    <property type="entry name" value="LPLAT_AGPAT-like"/>
    <property type="match status" value="1"/>
</dbReference>
<evidence type="ECO:0000256" key="3">
    <source>
        <dbReference type="ARBA" id="ARBA00005189"/>
    </source>
</evidence>
<keyword evidence="9" id="KW-1208">Phospholipid metabolism</keyword>
<evidence type="ECO:0000256" key="6">
    <source>
        <dbReference type="ARBA" id="ARBA00016139"/>
    </source>
</evidence>
<sequence>MKKIKDLLADIEKSPEGPETAALFDFDGTIIAGYSATHFMREQIRRGDFSPKDLMQMFRAINSFGKGNIGFSGMMAVSAQFVRGIDEDVYWDLGKKLYAKKIAALIYPETRALIEAHKAKGHTVAIISSATPYQVKATADDLGIDHVLCTQFEVENGKFTGGLVRPTCFGQGKVAAAVQLAAESSSDLDKSFFYSDSTDDILLLEHVGYPRALNPNDKLADIAKERNWPVARFDSRGRPSVGQFVRSLAASSSLLGSVAAGLPIYAFTGSQQKAVNFSLSLFTNSVSAIVGLDLDVKGEEHLWSHRPAVFVFNHQSKADMMILSSLIREDITGIAKKEILKENPLLGKVMQMAGGVFIDRSDGKSAIEAMKPLVDAMLVDGKSVVIAPEGTRSVSPALGPFKKGAFHVAMAAGVPIVPIVIRNALDVLPKGASVMRAATVDVTVLPPVDTSEWSPETIDTHVRHVRNMFARTLGQKEESEPPVRSRSGSTKKNTISHNND</sequence>
<feature type="compositionally biased region" description="Basic and acidic residues" evidence="10">
    <location>
        <begin position="474"/>
        <end position="483"/>
    </location>
</feature>
<evidence type="ECO:0000256" key="8">
    <source>
        <dbReference type="ARBA" id="ARBA00023315"/>
    </source>
</evidence>
<evidence type="ECO:0000256" key="10">
    <source>
        <dbReference type="SAM" id="MobiDB-lite"/>
    </source>
</evidence>
<evidence type="ECO:0000256" key="1">
    <source>
        <dbReference type="ARBA" id="ARBA00001141"/>
    </source>
</evidence>
<dbReference type="GO" id="GO:0016787">
    <property type="term" value="F:hydrolase activity"/>
    <property type="evidence" value="ECO:0007669"/>
    <property type="project" value="UniProtKB-KW"/>
</dbReference>
<dbReference type="EMBL" id="JAAWWK010000005">
    <property type="protein sequence ID" value="NKI18686.1"/>
    <property type="molecule type" value="Genomic_DNA"/>
</dbReference>
<dbReference type="Gene3D" id="1.20.1440.100">
    <property type="entry name" value="SG protein - dephosphorylation function"/>
    <property type="match status" value="1"/>
</dbReference>
<comment type="similarity">
    <text evidence="4 9">Belongs to the 1-acyl-sn-glycerol-3-phosphate acyltransferase family.</text>
</comment>
<dbReference type="Proteomes" id="UP000765845">
    <property type="component" value="Unassembled WGS sequence"/>
</dbReference>
<keyword evidence="8 9" id="KW-0012">Acyltransferase</keyword>
<dbReference type="SUPFAM" id="SSF56784">
    <property type="entry name" value="HAD-like"/>
    <property type="match status" value="1"/>
</dbReference>
<dbReference type="InterPro" id="IPR006385">
    <property type="entry name" value="HAD_hydro_SerB1"/>
</dbReference>
<dbReference type="InterPro" id="IPR002123">
    <property type="entry name" value="Plipid/glycerol_acylTrfase"/>
</dbReference>